<reference evidence="3 4" key="1">
    <citation type="journal article" date="2018" name="Mol. Biol. Evol.">
        <title>Broad Genomic Sampling Reveals a Smut Pathogenic Ancestry of the Fungal Clade Ustilaginomycotina.</title>
        <authorList>
            <person name="Kijpornyongpan T."/>
            <person name="Mondo S.J."/>
            <person name="Barry K."/>
            <person name="Sandor L."/>
            <person name="Lee J."/>
            <person name="Lipzen A."/>
            <person name="Pangilinan J."/>
            <person name="LaButti K."/>
            <person name="Hainaut M."/>
            <person name="Henrissat B."/>
            <person name="Grigoriev I.V."/>
            <person name="Spatafora J.W."/>
            <person name="Aime M.C."/>
        </authorList>
    </citation>
    <scope>NUCLEOTIDE SEQUENCE [LARGE SCALE GENOMIC DNA]</scope>
    <source>
        <strain evidence="3 4">MCA 4198</strain>
    </source>
</reference>
<feature type="coiled-coil region" evidence="1">
    <location>
        <begin position="319"/>
        <end position="353"/>
    </location>
</feature>
<dbReference type="AlphaFoldDB" id="A0A316YPU3"/>
<feature type="region of interest" description="Disordered" evidence="2">
    <location>
        <begin position="42"/>
        <end position="91"/>
    </location>
</feature>
<keyword evidence="4" id="KW-1185">Reference proteome</keyword>
<feature type="compositionally biased region" description="Polar residues" evidence="2">
    <location>
        <begin position="672"/>
        <end position="682"/>
    </location>
</feature>
<dbReference type="Proteomes" id="UP000245768">
    <property type="component" value="Unassembled WGS sequence"/>
</dbReference>
<feature type="compositionally biased region" description="Basic and acidic residues" evidence="2">
    <location>
        <begin position="78"/>
        <end position="91"/>
    </location>
</feature>
<accession>A0A316YPU3</accession>
<feature type="region of interest" description="Disordered" evidence="2">
    <location>
        <begin position="659"/>
        <end position="743"/>
    </location>
</feature>
<feature type="compositionally biased region" description="Basic and acidic residues" evidence="2">
    <location>
        <begin position="684"/>
        <end position="694"/>
    </location>
</feature>
<evidence type="ECO:0000313" key="4">
    <source>
        <dbReference type="Proteomes" id="UP000245768"/>
    </source>
</evidence>
<sequence>MFPRARRFEAEKPDMTPGPNAYDPKEPLAAYKKGAMFERDARFRMASNQLEMDGSDHNTGEPSSSRAASAGVSSSKAGNDRERTKLEARLHKAEEKVEDLLRERAELHNEKADAQTELRLAMQKHDKVKAQLDKTQASLSKYKSQGNNYEHLTAKLQELQVVHEESKAKRLADVQALEKQLRQVEGDKLASDKVVARLKEQLRGKEEEVRRSKIESDQQIEELTQKFRREEEKARKTIEALKLGSSQEVETLRTRVSDLQDALADVEDQLEETESQVAGLQRAGLQLARHMNSAIDASEDRRLASRLARIETRRWKSVAEQSQAEGRAQVKKLDELEADREVRRNQEAQLLQDIDSLRRALYQDNSEEERLDAAAVDNEEDETALLRVRSVQADINSQIERMQLNDERQRAESFKEELAAVHEQLLASMVDAHASKASYEQSRKTLEEVEARNALLGSDLKRLTEEADAKTKEANELRRVDEARQSELDVLRKENRRLEEVQKSHTTRLSHLAMREEAWLTERAELLESLSEAAAVRVAFDKLQHQMSILAGRSELFEEEAAQLAALNAELASHTNPNQKIVYLDRIRRELDEKRGEVVELRVERDELREKADRLEEEVRVYRSVEVGLDERPRARFTRVGRVPSASLRASESVKETSKAAPLAKSSRVMKESTSSAINTIEGQGREKKEDTLLLKHPHLRRGAGAPRKHAAQASTLNGDDYEEANGEEEGELTLQDLQGRRW</sequence>
<feature type="coiled-coil region" evidence="1">
    <location>
        <begin position="195"/>
        <end position="283"/>
    </location>
</feature>
<dbReference type="STRING" id="215250.A0A316YPU3"/>
<feature type="region of interest" description="Disordered" evidence="2">
    <location>
        <begin position="1"/>
        <end position="27"/>
    </location>
</feature>
<name>A0A316YPU3_9BASI</name>
<feature type="coiled-coil region" evidence="1">
    <location>
        <begin position="584"/>
        <end position="625"/>
    </location>
</feature>
<keyword evidence="1" id="KW-0175">Coiled coil</keyword>
<evidence type="ECO:0008006" key="5">
    <source>
        <dbReference type="Google" id="ProtNLM"/>
    </source>
</evidence>
<dbReference type="GeneID" id="37045479"/>
<evidence type="ECO:0000256" key="1">
    <source>
        <dbReference type="SAM" id="Coils"/>
    </source>
</evidence>
<feature type="compositionally biased region" description="Basic residues" evidence="2">
    <location>
        <begin position="696"/>
        <end position="711"/>
    </location>
</feature>
<dbReference type="RefSeq" id="XP_025377876.1">
    <property type="nucleotide sequence ID" value="XM_025523563.1"/>
</dbReference>
<dbReference type="OrthoDB" id="419631at2759"/>
<feature type="compositionally biased region" description="Low complexity" evidence="2">
    <location>
        <begin position="63"/>
        <end position="77"/>
    </location>
</feature>
<feature type="coiled-coil region" evidence="1">
    <location>
        <begin position="404"/>
        <end position="508"/>
    </location>
</feature>
<evidence type="ECO:0000313" key="3">
    <source>
        <dbReference type="EMBL" id="PWN90678.1"/>
    </source>
</evidence>
<dbReference type="EMBL" id="KZ819636">
    <property type="protein sequence ID" value="PWN90678.1"/>
    <property type="molecule type" value="Genomic_DNA"/>
</dbReference>
<protein>
    <recommendedName>
        <fullName evidence="5">Hyaluronan-mediated motility receptor C-terminal domain-containing protein</fullName>
    </recommendedName>
</protein>
<gene>
    <name evidence="3" type="ORF">FA10DRAFT_279742</name>
</gene>
<evidence type="ECO:0000256" key="2">
    <source>
        <dbReference type="SAM" id="MobiDB-lite"/>
    </source>
</evidence>
<proteinExistence type="predicted"/>
<feature type="compositionally biased region" description="Basic and acidic residues" evidence="2">
    <location>
        <begin position="1"/>
        <end position="14"/>
    </location>
</feature>
<feature type="compositionally biased region" description="Acidic residues" evidence="2">
    <location>
        <begin position="720"/>
        <end position="732"/>
    </location>
</feature>
<organism evidence="3 4">
    <name type="scientific">Acaromyces ingoldii</name>
    <dbReference type="NCBI Taxonomy" id="215250"/>
    <lineage>
        <taxon>Eukaryota</taxon>
        <taxon>Fungi</taxon>
        <taxon>Dikarya</taxon>
        <taxon>Basidiomycota</taxon>
        <taxon>Ustilaginomycotina</taxon>
        <taxon>Exobasidiomycetes</taxon>
        <taxon>Exobasidiales</taxon>
        <taxon>Cryptobasidiaceae</taxon>
        <taxon>Acaromyces</taxon>
    </lineage>
</organism>
<dbReference type="InParanoid" id="A0A316YPU3"/>